<accession>A0A4Q2S6B0</accession>
<evidence type="ECO:0000313" key="1">
    <source>
        <dbReference type="EMBL" id="RYB97851.1"/>
    </source>
</evidence>
<dbReference type="Proteomes" id="UP000291088">
    <property type="component" value="Unassembled WGS sequence"/>
</dbReference>
<keyword evidence="2" id="KW-1185">Reference proteome</keyword>
<dbReference type="AlphaFoldDB" id="A0A4Q2S6B0"/>
<dbReference type="RefSeq" id="WP_129334190.1">
    <property type="nucleotide sequence ID" value="NZ_SDVB01000380.1"/>
</dbReference>
<proteinExistence type="predicted"/>
<organism evidence="1 2">
    <name type="scientific">Ciceribacter ferrooxidans</name>
    <dbReference type="NCBI Taxonomy" id="2509717"/>
    <lineage>
        <taxon>Bacteria</taxon>
        <taxon>Pseudomonadati</taxon>
        <taxon>Pseudomonadota</taxon>
        <taxon>Alphaproteobacteria</taxon>
        <taxon>Hyphomicrobiales</taxon>
        <taxon>Rhizobiaceae</taxon>
        <taxon>Ciceribacter</taxon>
    </lineage>
</organism>
<evidence type="ECO:0000313" key="2">
    <source>
        <dbReference type="Proteomes" id="UP000291088"/>
    </source>
</evidence>
<reference evidence="1 2" key="1">
    <citation type="submission" date="2019-01" db="EMBL/GenBank/DDBJ databases">
        <authorList>
            <person name="Deng T."/>
        </authorList>
    </citation>
    <scope>NUCLEOTIDE SEQUENCE [LARGE SCALE GENOMIC DNA]</scope>
    <source>
        <strain evidence="1 2">F8825</strain>
    </source>
</reference>
<protein>
    <submittedName>
        <fullName evidence="1">DUF3175 domain-containing protein</fullName>
    </submittedName>
</protein>
<comment type="caution">
    <text evidence="1">The sequence shown here is derived from an EMBL/GenBank/DDBJ whole genome shotgun (WGS) entry which is preliminary data.</text>
</comment>
<dbReference type="OrthoDB" id="9807263at2"/>
<gene>
    <name evidence="1" type="ORF">EUU22_22395</name>
</gene>
<dbReference type="EMBL" id="SDVB01000380">
    <property type="protein sequence ID" value="RYB97851.1"/>
    <property type="molecule type" value="Genomic_DNA"/>
</dbReference>
<sequence length="98" mass="11266">MAGDERRRKRWSQEVTEYSNALDLEEDVFLKDDPKAVAKSLKASAEASSRRKSSPFRSAMSMLTFYLNRAGSNLPEERKAVLEAAKNELRELYGRPRR</sequence>
<dbReference type="Pfam" id="PF11373">
    <property type="entry name" value="DUF3175"/>
    <property type="match status" value="1"/>
</dbReference>
<name>A0A4Q2S6B0_9HYPH</name>
<dbReference type="InterPro" id="IPR021513">
    <property type="entry name" value="Phage_RSL1_Orf186"/>
</dbReference>